<keyword evidence="6" id="KW-0684">Rhamnose metabolism</keyword>
<evidence type="ECO:0000256" key="1">
    <source>
        <dbReference type="ARBA" id="ARBA00009156"/>
    </source>
</evidence>
<dbReference type="InterPro" id="IPR013449">
    <property type="entry name" value="Rhamnulokinase"/>
</dbReference>
<sequence>MICHLAIDIGASSGRHILGWVENGRMHLKEVYRFENRLVTKNGHLCWDMDALWNSVLEGLRACRAAGYVPATLGIDTWAVDFVLLDENGGVLGDTVAYRDVRTEGERARLEPVLPFAEHYARTGIQYQPFNTAYQLTALKREHPEQLAAARTFLMVPDYLNYKLTGVAANEYTNASTTALVGAESRNWDDELIARLGLPRGIFQPIRMPGQVLGHFTAAVREAAGFDCSVLLPATHDTGSAFLAVPARDENAVYLSSGTWSLLGVENPVPITSAASAAANFTNEGGYGGTYRYLKNIMGLWMIQSVRRELGGQAPDGARPSFPELIAAAQEAADFPGVVFTGDDRFLAPRSMIEEVKAACAEAGYPRPETTGQLMQTIYNSLARDYRRAVEELQGLTGRACTSLNIVGGGSQDGHLNQMTANATGLPVYAGPTEGTALGNLMVQFLASGEYPDLQAARDAIKQSFTIKEVFPQ</sequence>
<feature type="domain" description="Carbohydrate kinase FGGY C-terminal" evidence="9">
    <location>
        <begin position="254"/>
        <end position="447"/>
    </location>
</feature>
<evidence type="ECO:0000256" key="4">
    <source>
        <dbReference type="ARBA" id="ARBA00022777"/>
    </source>
</evidence>
<evidence type="ECO:0000313" key="11">
    <source>
        <dbReference type="Proteomes" id="UP000824105"/>
    </source>
</evidence>
<dbReference type="NCBIfam" id="TIGR02627">
    <property type="entry name" value="rhamnulo_kin"/>
    <property type="match status" value="1"/>
</dbReference>
<dbReference type="SUPFAM" id="SSF53067">
    <property type="entry name" value="Actin-like ATPase domain"/>
    <property type="match status" value="2"/>
</dbReference>
<comment type="similarity">
    <text evidence="1">Belongs to the FGGY kinase family.</text>
</comment>
<keyword evidence="3" id="KW-0547">Nucleotide-binding</keyword>
<evidence type="ECO:0000256" key="2">
    <source>
        <dbReference type="ARBA" id="ARBA00022679"/>
    </source>
</evidence>
<dbReference type="GO" id="GO:0008993">
    <property type="term" value="F:rhamnulokinase activity"/>
    <property type="evidence" value="ECO:0007669"/>
    <property type="project" value="UniProtKB-UniRule"/>
</dbReference>
<keyword evidence="2 10" id="KW-0808">Transferase</keyword>
<organism evidence="10 11">
    <name type="scientific">Candidatus Gemmiger avistercoris</name>
    <dbReference type="NCBI Taxonomy" id="2838606"/>
    <lineage>
        <taxon>Bacteria</taxon>
        <taxon>Bacillati</taxon>
        <taxon>Bacillota</taxon>
        <taxon>Clostridia</taxon>
        <taxon>Eubacteriales</taxon>
        <taxon>Gemmiger</taxon>
    </lineage>
</organism>
<accession>A0A9D2JPR4</accession>
<gene>
    <name evidence="10" type="primary">rhaB</name>
    <name evidence="10" type="ORF">H9724_08150</name>
</gene>
<reference evidence="10" key="2">
    <citation type="submission" date="2021-04" db="EMBL/GenBank/DDBJ databases">
        <authorList>
            <person name="Gilroy R."/>
        </authorList>
    </citation>
    <scope>NUCLEOTIDE SEQUENCE</scope>
    <source>
        <strain evidence="10">CHK188-11489</strain>
    </source>
</reference>
<dbReference type="EMBL" id="DXBF01000064">
    <property type="protein sequence ID" value="HIZ62721.1"/>
    <property type="molecule type" value="Genomic_DNA"/>
</dbReference>
<dbReference type="InterPro" id="IPR018485">
    <property type="entry name" value="FGGY_C"/>
</dbReference>
<dbReference type="PIRSF" id="PIRSF000538">
    <property type="entry name" value="GlpK"/>
    <property type="match status" value="1"/>
</dbReference>
<dbReference type="Pfam" id="PF00370">
    <property type="entry name" value="FGGY_N"/>
    <property type="match status" value="1"/>
</dbReference>
<proteinExistence type="inferred from homology"/>
<dbReference type="GO" id="GO:0005524">
    <property type="term" value="F:ATP binding"/>
    <property type="evidence" value="ECO:0007669"/>
    <property type="project" value="UniProtKB-KW"/>
</dbReference>
<dbReference type="GO" id="GO:0019301">
    <property type="term" value="P:rhamnose catabolic process"/>
    <property type="evidence" value="ECO:0007669"/>
    <property type="project" value="UniProtKB-UniRule"/>
</dbReference>
<name>A0A9D2JPR4_9FIRM</name>
<feature type="domain" description="Carbohydrate kinase FGGY N-terminal" evidence="8">
    <location>
        <begin position="5"/>
        <end position="241"/>
    </location>
</feature>
<dbReference type="Pfam" id="PF02782">
    <property type="entry name" value="FGGY_C"/>
    <property type="match status" value="1"/>
</dbReference>
<keyword evidence="5" id="KW-0067">ATP-binding</keyword>
<keyword evidence="4" id="KW-0418">Kinase</keyword>
<evidence type="ECO:0000259" key="8">
    <source>
        <dbReference type="Pfam" id="PF00370"/>
    </source>
</evidence>
<reference evidence="10" key="1">
    <citation type="journal article" date="2021" name="PeerJ">
        <title>Extensive microbial diversity within the chicken gut microbiome revealed by metagenomics and culture.</title>
        <authorList>
            <person name="Gilroy R."/>
            <person name="Ravi A."/>
            <person name="Getino M."/>
            <person name="Pursley I."/>
            <person name="Horton D.L."/>
            <person name="Alikhan N.F."/>
            <person name="Baker D."/>
            <person name="Gharbi K."/>
            <person name="Hall N."/>
            <person name="Watson M."/>
            <person name="Adriaenssens E.M."/>
            <person name="Foster-Nyarko E."/>
            <person name="Jarju S."/>
            <person name="Secka A."/>
            <person name="Antonio M."/>
            <person name="Oren A."/>
            <person name="Chaudhuri R.R."/>
            <person name="La Ragione R."/>
            <person name="Hildebrand F."/>
            <person name="Pallen M.J."/>
        </authorList>
    </citation>
    <scope>NUCLEOTIDE SEQUENCE</scope>
    <source>
        <strain evidence="10">CHK188-11489</strain>
    </source>
</reference>
<evidence type="ECO:0000256" key="7">
    <source>
        <dbReference type="NCBIfam" id="TIGR02627"/>
    </source>
</evidence>
<evidence type="ECO:0000256" key="6">
    <source>
        <dbReference type="ARBA" id="ARBA00023308"/>
    </source>
</evidence>
<dbReference type="CDD" id="cd07771">
    <property type="entry name" value="ASKHA_NBD_FGGY_RhaB-like"/>
    <property type="match status" value="1"/>
</dbReference>
<dbReference type="InterPro" id="IPR000577">
    <property type="entry name" value="Carb_kinase_FGGY"/>
</dbReference>
<dbReference type="PANTHER" id="PTHR43095">
    <property type="entry name" value="SUGAR KINASE"/>
    <property type="match status" value="1"/>
</dbReference>
<dbReference type="InterPro" id="IPR043129">
    <property type="entry name" value="ATPase_NBD"/>
</dbReference>
<dbReference type="AlphaFoldDB" id="A0A9D2JPR4"/>
<dbReference type="Gene3D" id="3.30.420.40">
    <property type="match status" value="2"/>
</dbReference>
<evidence type="ECO:0000256" key="3">
    <source>
        <dbReference type="ARBA" id="ARBA00022741"/>
    </source>
</evidence>
<evidence type="ECO:0000313" key="10">
    <source>
        <dbReference type="EMBL" id="HIZ62721.1"/>
    </source>
</evidence>
<dbReference type="InterPro" id="IPR050406">
    <property type="entry name" value="FGGY_Carb_Kinase"/>
</dbReference>
<dbReference type="PANTHER" id="PTHR43095:SF5">
    <property type="entry name" value="XYLULOSE KINASE"/>
    <property type="match status" value="1"/>
</dbReference>
<comment type="caution">
    <text evidence="10">The sequence shown here is derived from an EMBL/GenBank/DDBJ whole genome shotgun (WGS) entry which is preliminary data.</text>
</comment>
<dbReference type="EC" id="2.7.1.5" evidence="7"/>
<evidence type="ECO:0000256" key="5">
    <source>
        <dbReference type="ARBA" id="ARBA00022840"/>
    </source>
</evidence>
<protein>
    <recommendedName>
        <fullName evidence="7">Rhamnulokinase</fullName>
        <ecNumber evidence="7">2.7.1.5</ecNumber>
    </recommendedName>
</protein>
<dbReference type="InterPro" id="IPR018484">
    <property type="entry name" value="FGGY_N"/>
</dbReference>
<evidence type="ECO:0000259" key="9">
    <source>
        <dbReference type="Pfam" id="PF02782"/>
    </source>
</evidence>
<dbReference type="Proteomes" id="UP000824105">
    <property type="component" value="Unassembled WGS sequence"/>
</dbReference>